<gene>
    <name evidence="2" type="ORF">TeGR_g3581</name>
</gene>
<dbReference type="Gene3D" id="3.40.50.150">
    <property type="entry name" value="Vaccinia Virus protein VP39"/>
    <property type="match status" value="1"/>
</dbReference>
<dbReference type="SUPFAM" id="SSF53335">
    <property type="entry name" value="S-adenosyl-L-methionine-dependent methyltransferases"/>
    <property type="match status" value="1"/>
</dbReference>
<accession>A0ABQ6MTJ0</accession>
<dbReference type="InterPro" id="IPR029063">
    <property type="entry name" value="SAM-dependent_MTases_sf"/>
</dbReference>
<dbReference type="Pfam" id="PF08241">
    <property type="entry name" value="Methyltransf_11"/>
    <property type="match status" value="1"/>
</dbReference>
<dbReference type="InterPro" id="IPR013216">
    <property type="entry name" value="Methyltransf_11"/>
</dbReference>
<evidence type="ECO:0000313" key="3">
    <source>
        <dbReference type="Proteomes" id="UP001165060"/>
    </source>
</evidence>
<feature type="domain" description="Methyltransferase type 11" evidence="1">
    <location>
        <begin position="188"/>
        <end position="267"/>
    </location>
</feature>
<name>A0ABQ6MTJ0_9STRA</name>
<reference evidence="2 3" key="1">
    <citation type="journal article" date="2023" name="Commun. Biol.">
        <title>Genome analysis of Parmales, the sister group of diatoms, reveals the evolutionary specialization of diatoms from phago-mixotrophs to photoautotrophs.</title>
        <authorList>
            <person name="Ban H."/>
            <person name="Sato S."/>
            <person name="Yoshikawa S."/>
            <person name="Yamada K."/>
            <person name="Nakamura Y."/>
            <person name="Ichinomiya M."/>
            <person name="Sato N."/>
            <person name="Blanc-Mathieu R."/>
            <person name="Endo H."/>
            <person name="Kuwata A."/>
            <person name="Ogata H."/>
        </authorList>
    </citation>
    <scope>NUCLEOTIDE SEQUENCE [LARGE SCALE GENOMIC DNA]</scope>
</reference>
<keyword evidence="3" id="KW-1185">Reference proteome</keyword>
<organism evidence="2 3">
    <name type="scientific">Tetraparma gracilis</name>
    <dbReference type="NCBI Taxonomy" id="2962635"/>
    <lineage>
        <taxon>Eukaryota</taxon>
        <taxon>Sar</taxon>
        <taxon>Stramenopiles</taxon>
        <taxon>Ochrophyta</taxon>
        <taxon>Bolidophyceae</taxon>
        <taxon>Parmales</taxon>
        <taxon>Triparmaceae</taxon>
        <taxon>Tetraparma</taxon>
    </lineage>
</organism>
<comment type="caution">
    <text evidence="2">The sequence shown here is derived from an EMBL/GenBank/DDBJ whole genome shotgun (WGS) entry which is preliminary data.</text>
</comment>
<dbReference type="EMBL" id="BRYB01001738">
    <property type="protein sequence ID" value="GMI32467.1"/>
    <property type="molecule type" value="Genomic_DNA"/>
</dbReference>
<dbReference type="CDD" id="cd02440">
    <property type="entry name" value="AdoMet_MTases"/>
    <property type="match status" value="1"/>
</dbReference>
<protein>
    <recommendedName>
        <fullName evidence="1">Methyltransferase type 11 domain-containing protein</fullName>
    </recommendedName>
</protein>
<proteinExistence type="predicted"/>
<evidence type="ECO:0000313" key="2">
    <source>
        <dbReference type="EMBL" id="GMI32467.1"/>
    </source>
</evidence>
<sequence>MPSPPNPLSLPLDISVDINQHEMETFAASLSPPLSSLLFKMELSSLDSPPNNPQFDPASTALFQLSSYQENFEAVASRLIPGRRAIRLSIVTDPPSHTLASHTYVFTIVDPSASVGAEIDVSTHTSASTPPSYSDYFSQVYRYKVWSAGGSLGPDSGPGSQLSMTMNVRSKIADLVLNPAVPIRRIIDVPCGDMSYMEHLLPLLKEHGVEYLGLDVVPSVVQENAAKHGRAGVSFQQLDITKEPLPATGEGDLIICRHLMFHLPPADNANIVDKLSASEASLLMLTTYIKADDNERDFVFAMGHKVNLFRQPYCVRDAEQLFRDDDEDLYIGLWALDGASIRRSDDACMQ</sequence>
<dbReference type="Proteomes" id="UP001165060">
    <property type="component" value="Unassembled WGS sequence"/>
</dbReference>
<evidence type="ECO:0000259" key="1">
    <source>
        <dbReference type="Pfam" id="PF08241"/>
    </source>
</evidence>